<evidence type="ECO:0000313" key="5">
    <source>
        <dbReference type="Proteomes" id="UP000270342"/>
    </source>
</evidence>
<feature type="domain" description="UmuC" evidence="3">
    <location>
        <begin position="6"/>
        <end position="117"/>
    </location>
</feature>
<evidence type="ECO:0000313" key="4">
    <source>
        <dbReference type="EMBL" id="RKP57884.1"/>
    </source>
</evidence>
<dbReference type="InterPro" id="IPR043502">
    <property type="entry name" value="DNA/RNA_pol_sf"/>
</dbReference>
<dbReference type="Proteomes" id="UP000270342">
    <property type="component" value="Unassembled WGS sequence"/>
</dbReference>
<feature type="compositionally biased region" description="Low complexity" evidence="2">
    <location>
        <begin position="420"/>
        <end position="436"/>
    </location>
</feature>
<dbReference type="GO" id="GO:0006281">
    <property type="term" value="P:DNA repair"/>
    <property type="evidence" value="ECO:0007669"/>
    <property type="project" value="InterPro"/>
</dbReference>
<dbReference type="AlphaFoldDB" id="A0A494YD04"/>
<dbReference type="PANTHER" id="PTHR35369:SF2">
    <property type="entry name" value="BLR3025 PROTEIN"/>
    <property type="match status" value="1"/>
</dbReference>
<name>A0A494YD04_9BURK</name>
<evidence type="ECO:0000259" key="3">
    <source>
        <dbReference type="Pfam" id="PF00817"/>
    </source>
</evidence>
<organism evidence="4 5">
    <name type="scientific">Pararobbsia silviterrae</name>
    <dbReference type="NCBI Taxonomy" id="1792498"/>
    <lineage>
        <taxon>Bacteria</taxon>
        <taxon>Pseudomonadati</taxon>
        <taxon>Pseudomonadota</taxon>
        <taxon>Betaproteobacteria</taxon>
        <taxon>Burkholderiales</taxon>
        <taxon>Burkholderiaceae</taxon>
        <taxon>Pararobbsia</taxon>
    </lineage>
</organism>
<evidence type="ECO:0000256" key="2">
    <source>
        <dbReference type="SAM" id="MobiDB-lite"/>
    </source>
</evidence>
<feature type="compositionally biased region" description="Polar residues" evidence="2">
    <location>
        <begin position="394"/>
        <end position="412"/>
    </location>
</feature>
<comment type="caution">
    <text evidence="4">The sequence shown here is derived from an EMBL/GenBank/DDBJ whole genome shotgun (WGS) entry which is preliminary data.</text>
</comment>
<reference evidence="4 5" key="1">
    <citation type="submission" date="2018-10" db="EMBL/GenBank/DDBJ databases">
        <title>Robbsia sp. DHC34, isolated from soil.</title>
        <authorList>
            <person name="Gao Z.-H."/>
            <person name="Qiu L.-H."/>
        </authorList>
    </citation>
    <scope>NUCLEOTIDE SEQUENCE [LARGE SCALE GENOMIC DNA]</scope>
    <source>
        <strain evidence="4 5">DHC34</strain>
    </source>
</reference>
<keyword evidence="5" id="KW-1185">Reference proteome</keyword>
<dbReference type="Pfam" id="PF00817">
    <property type="entry name" value="IMS"/>
    <property type="match status" value="1"/>
</dbReference>
<evidence type="ECO:0000256" key="1">
    <source>
        <dbReference type="ARBA" id="ARBA00022763"/>
    </source>
</evidence>
<dbReference type="InterPro" id="IPR001126">
    <property type="entry name" value="UmuC"/>
</dbReference>
<dbReference type="OrthoDB" id="625722at2"/>
<protein>
    <submittedName>
        <fullName evidence="4">DNA polymerase Y family protein</fullName>
    </submittedName>
</protein>
<dbReference type="CDD" id="cd03468">
    <property type="entry name" value="PolY_like"/>
    <property type="match status" value="1"/>
</dbReference>
<dbReference type="SUPFAM" id="SSF56672">
    <property type="entry name" value="DNA/RNA polymerases"/>
    <property type="match status" value="1"/>
</dbReference>
<dbReference type="InterPro" id="IPR050356">
    <property type="entry name" value="SulA_CellDiv_inhibitor"/>
</dbReference>
<keyword evidence="1" id="KW-0227">DNA damage</keyword>
<dbReference type="PANTHER" id="PTHR35369">
    <property type="entry name" value="BLR3025 PROTEIN-RELATED"/>
    <property type="match status" value="1"/>
</dbReference>
<gene>
    <name evidence="4" type="ORF">D7S86_06125</name>
</gene>
<sequence>MEHARVALADACAQSLGVRRGFARAYALALAPQLVCLTPDAARERRAFEAVALALCAYTPQIVLADAYTIVLDVSASLRLFGGLRALWRRLAATLDASGHAAALACAPTPWAAWLFAQARVVDRRGRRVVKFARLASMLDALPALLLPAAADHRDGLAQIGCDTLGAVRRLPRAGVTRRFGPGLLDTLARTYGEAADPRTYFEPPPVFGARLELMARVEHADALLFAVRRLLLQLVGWLTARHAGVSRFTLTLVHETARRGDPRMSTLTVAWSAPARDLDHLVLMSREKLDRTELAAPVIELHLHADEITDYAAPTDTLFPLDAGPDAGREAMTRLLERLVARLGADKVREVGARADHRPEAAITDASYTMRRPARTAQARIAQEGAMPIHRGQASTRQASTGQARTAQASTVQARADRVVSSASASAQRAGASSQGKRRRLNGRLDGPHDLVPPHAPVAPRPVWLLPEPLRLATREGQPYYRSAMRIVSGPECIETGWWDGPGARRDYFVASGDDATLYWIYRERTPSETHDAAWFLQGMFG</sequence>
<proteinExistence type="predicted"/>
<accession>A0A494YD04</accession>
<feature type="region of interest" description="Disordered" evidence="2">
    <location>
        <begin position="386"/>
        <end position="455"/>
    </location>
</feature>
<dbReference type="EMBL" id="RBZU01000002">
    <property type="protein sequence ID" value="RKP57884.1"/>
    <property type="molecule type" value="Genomic_DNA"/>
</dbReference>